<sequence length="104" mass="11746">MTTFDDRENAFENKFAHDEEMKFKAEARCNKMLGLWAAEQMGKSGQEADDYAKTVVIADFEEAGHEDVIRKVVGDLEGHVTAEVIRAKRAELLAQAQEQIMNEV</sequence>
<dbReference type="InterPro" id="IPR009945">
    <property type="entry name" value="ATPase_inh_sub_z"/>
</dbReference>
<dbReference type="AlphaFoldDB" id="A0A1I4NKE9"/>
<proteinExistence type="predicted"/>
<keyword evidence="2" id="KW-1185">Reference proteome</keyword>
<name>A0A1I4NKE9_9RHOB</name>
<dbReference type="OrthoDB" id="9810387at2"/>
<dbReference type="InterPro" id="IPR038293">
    <property type="entry name" value="ATPase_inh_sub_z_sf"/>
</dbReference>
<dbReference type="STRING" id="254406.SAMN04488042_104239"/>
<protein>
    <recommendedName>
        <fullName evidence="3">Aldolase</fullName>
    </recommendedName>
</protein>
<evidence type="ECO:0008006" key="3">
    <source>
        <dbReference type="Google" id="ProtNLM"/>
    </source>
</evidence>
<evidence type="ECO:0000313" key="2">
    <source>
        <dbReference type="Proteomes" id="UP000199144"/>
    </source>
</evidence>
<reference evidence="1 2" key="1">
    <citation type="submission" date="2016-10" db="EMBL/GenBank/DDBJ databases">
        <authorList>
            <person name="de Groot N.N."/>
        </authorList>
    </citation>
    <scope>NUCLEOTIDE SEQUENCE [LARGE SCALE GENOMIC DNA]</scope>
    <source>
        <strain evidence="1 2">DSM 15283</strain>
    </source>
</reference>
<dbReference type="Pfam" id="PF07345">
    <property type="entry name" value="ATPaseInh_sub_z"/>
    <property type="match status" value="1"/>
</dbReference>
<accession>A0A1I4NKE9</accession>
<dbReference type="Proteomes" id="UP000199144">
    <property type="component" value="Unassembled WGS sequence"/>
</dbReference>
<evidence type="ECO:0000313" key="1">
    <source>
        <dbReference type="EMBL" id="SFM15968.1"/>
    </source>
</evidence>
<dbReference type="Gene3D" id="1.10.790.20">
    <property type="entry name" value="Domain of unknown function DUF1476"/>
    <property type="match status" value="1"/>
</dbReference>
<organism evidence="1 2">
    <name type="scientific">Shimia aestuarii</name>
    <dbReference type="NCBI Taxonomy" id="254406"/>
    <lineage>
        <taxon>Bacteria</taxon>
        <taxon>Pseudomonadati</taxon>
        <taxon>Pseudomonadota</taxon>
        <taxon>Alphaproteobacteria</taxon>
        <taxon>Rhodobacterales</taxon>
        <taxon>Roseobacteraceae</taxon>
    </lineage>
</organism>
<dbReference type="RefSeq" id="WP_093094113.1">
    <property type="nucleotide sequence ID" value="NZ_FOTQ01000004.1"/>
</dbReference>
<dbReference type="PIRSF" id="PIRSF031780">
    <property type="entry name" value="UCP031780"/>
    <property type="match status" value="1"/>
</dbReference>
<gene>
    <name evidence="1" type="ORF">SAMN04488042_104239</name>
</gene>
<dbReference type="EMBL" id="FOTQ01000004">
    <property type="protein sequence ID" value="SFM15968.1"/>
    <property type="molecule type" value="Genomic_DNA"/>
</dbReference>